<reference evidence="6 7" key="1">
    <citation type="submission" date="2014-12" db="EMBL/GenBank/DDBJ databases">
        <title>Mercury Reductase activity and rhizosphere competence traits in the genome of root associated Photobacterium halotolerans MELD1.</title>
        <authorList>
            <person name="Mathew D.C."/>
            <person name="Huang C.-C."/>
        </authorList>
    </citation>
    <scope>NUCLEOTIDE SEQUENCE [LARGE SCALE GENOMIC DNA]</scope>
    <source>
        <strain evidence="6 7">MELD1</strain>
    </source>
</reference>
<accession>A0A0F5VHU2</accession>
<evidence type="ECO:0000256" key="5">
    <source>
        <dbReference type="SAM" id="SignalP"/>
    </source>
</evidence>
<dbReference type="PROSITE" id="PS51257">
    <property type="entry name" value="PROKAR_LIPOPROTEIN"/>
    <property type="match status" value="1"/>
</dbReference>
<proteinExistence type="inferred from homology"/>
<name>A0A0F5VHU2_9GAMM</name>
<dbReference type="InterPro" id="IPR029062">
    <property type="entry name" value="Class_I_gatase-like"/>
</dbReference>
<comment type="caution">
    <text evidence="6">The sequence shown here is derived from an EMBL/GenBank/DDBJ whole genome shotgun (WGS) entry which is preliminary data.</text>
</comment>
<dbReference type="GO" id="GO:0008236">
    <property type="term" value="F:serine-type peptidase activity"/>
    <property type="evidence" value="ECO:0007669"/>
    <property type="project" value="UniProtKB-KW"/>
</dbReference>
<gene>
    <name evidence="6" type="ORF">KY46_02880</name>
</gene>
<comment type="similarity">
    <text evidence="1">Belongs to the peptidase S51 family.</text>
</comment>
<keyword evidence="7" id="KW-1185">Reference proteome</keyword>
<dbReference type="PANTHER" id="PTHR36175:SF1">
    <property type="entry name" value="CYANOPHYCINASE"/>
    <property type="match status" value="1"/>
</dbReference>
<evidence type="ECO:0008006" key="8">
    <source>
        <dbReference type="Google" id="ProtNLM"/>
    </source>
</evidence>
<dbReference type="InterPro" id="IPR005320">
    <property type="entry name" value="Peptidase_S51"/>
</dbReference>
<dbReference type="OrthoDB" id="9799980at2"/>
<keyword evidence="5" id="KW-0732">Signal</keyword>
<protein>
    <recommendedName>
        <fullName evidence="8">Cyanophycinase</fullName>
    </recommendedName>
</protein>
<keyword evidence="4" id="KW-0720">Serine protease</keyword>
<dbReference type="PANTHER" id="PTHR36175">
    <property type="entry name" value="CYANOPHYCINASE"/>
    <property type="match status" value="1"/>
</dbReference>
<feature type="signal peptide" evidence="5">
    <location>
        <begin position="1"/>
        <end position="24"/>
    </location>
</feature>
<organism evidence="6 7">
    <name type="scientific">Photobacterium halotolerans</name>
    <dbReference type="NCBI Taxonomy" id="265726"/>
    <lineage>
        <taxon>Bacteria</taxon>
        <taxon>Pseudomonadati</taxon>
        <taxon>Pseudomonadota</taxon>
        <taxon>Gammaproteobacteria</taxon>
        <taxon>Vibrionales</taxon>
        <taxon>Vibrionaceae</taxon>
        <taxon>Photobacterium</taxon>
    </lineage>
</organism>
<dbReference type="Proteomes" id="UP000033633">
    <property type="component" value="Unassembled WGS sequence"/>
</dbReference>
<dbReference type="CDD" id="cd03145">
    <property type="entry name" value="GAT1_cyanophycinase"/>
    <property type="match status" value="1"/>
</dbReference>
<dbReference type="Pfam" id="PF03575">
    <property type="entry name" value="Peptidase_S51"/>
    <property type="match status" value="1"/>
</dbReference>
<keyword evidence="3" id="KW-0378">Hydrolase</keyword>
<sequence length="655" mass="71277">MKTRFNLSTLTAGIALTLSLGCQAESAPAKQLFLGGGHLVVCSSMTQAECADWDSYRQSALANLTDAEIRTPTEEPVATSDAYIQRVINAAPWAADPQMQQAISNALHALQQQYDSQPIPSWDDFKAAMLALTASDINVTVNGTPIDGEYLWYDASSDQWDALSYLKKDDGLITYTRTASRDNAATDTFAGNTGLLDALATLPENTSFTYIDFITAIGSAYNDLSIEDQFRVLRLYRNVPQYTRPVEYVALNDSLSSDSVTAYNTFVEMAKAASGEHGQPHILVMTSSSNNNYDVADYYVQLFEQAGATVTWFPVDRAYRQSVDQNQCDDLQLTHDVLAGKPHQDIYFADYASQAQAACDNPETVLSMIQSADGLFINGGSQLRTLESLISNGTDSPEMAAIRSRFEQGALVIGGTSAGAAVQGGGRLTPNDAINPMIDGGTAYDVLASGYPAHLMNAAGGLGVFNWGVTDTHFSERARQTRLIKLAHQQGVRFGFGVDETTALIVSQPLTPDAPVSMSVVGQNGVYIADNATASLVQETPFWISDITTHYLNAGDTFIWYPATETYSLSFNPGAALYTGYKKNRTITDNDILYQDHYRALLDDMIQTQVKSAVGYSYEYNPEFILDFERSSNTVGAVYNGKASYQSVMTSITPQ</sequence>
<dbReference type="Gene3D" id="3.40.50.880">
    <property type="match status" value="1"/>
</dbReference>
<keyword evidence="2" id="KW-0645">Protease</keyword>
<evidence type="ECO:0000256" key="1">
    <source>
        <dbReference type="ARBA" id="ARBA00006534"/>
    </source>
</evidence>
<dbReference type="AlphaFoldDB" id="A0A0F5VHU2"/>
<dbReference type="EMBL" id="JWYV01000001">
    <property type="protein sequence ID" value="KKD01746.1"/>
    <property type="molecule type" value="Genomic_DNA"/>
</dbReference>
<dbReference type="SUPFAM" id="SSF52317">
    <property type="entry name" value="Class I glutamine amidotransferase-like"/>
    <property type="match status" value="1"/>
</dbReference>
<evidence type="ECO:0000256" key="4">
    <source>
        <dbReference type="ARBA" id="ARBA00022825"/>
    </source>
</evidence>
<evidence type="ECO:0000313" key="6">
    <source>
        <dbReference type="EMBL" id="KKD01746.1"/>
    </source>
</evidence>
<dbReference type="GO" id="GO:0006508">
    <property type="term" value="P:proteolysis"/>
    <property type="evidence" value="ECO:0007669"/>
    <property type="project" value="UniProtKB-KW"/>
</dbReference>
<evidence type="ECO:0000256" key="3">
    <source>
        <dbReference type="ARBA" id="ARBA00022801"/>
    </source>
</evidence>
<dbReference type="RefSeq" id="WP_046219074.1">
    <property type="nucleotide sequence ID" value="NZ_JWYV01000001.1"/>
</dbReference>
<evidence type="ECO:0000313" key="7">
    <source>
        <dbReference type="Proteomes" id="UP000033633"/>
    </source>
</evidence>
<feature type="chain" id="PRO_5002496881" description="Cyanophycinase" evidence="5">
    <location>
        <begin position="25"/>
        <end position="655"/>
    </location>
</feature>
<dbReference type="PATRIC" id="fig|265726.11.peg.622"/>
<evidence type="ECO:0000256" key="2">
    <source>
        <dbReference type="ARBA" id="ARBA00022670"/>
    </source>
</evidence>
<dbReference type="STRING" id="265726.KY46_02880"/>